<protein>
    <submittedName>
        <fullName evidence="4">SDR family oxidoreductase</fullName>
    </submittedName>
</protein>
<keyword evidence="2" id="KW-0560">Oxidoreductase</keyword>
<evidence type="ECO:0000313" key="5">
    <source>
        <dbReference type="Proteomes" id="UP001164718"/>
    </source>
</evidence>
<dbReference type="EMBL" id="CP106878">
    <property type="protein sequence ID" value="WAA10487.1"/>
    <property type="molecule type" value="Genomic_DNA"/>
</dbReference>
<dbReference type="Gene3D" id="3.40.50.720">
    <property type="entry name" value="NAD(P)-binding Rossmann-like Domain"/>
    <property type="match status" value="1"/>
</dbReference>
<sequence length="263" mass="29290">MNRKLEGKTVLITGASGGLGEKIAHLSAKNGARLLLVARSREKLENICRELETTYSVPCKYVPLDVGKYSEIESVFRTHWKNEPIDVLVNNAGFGLFKDVLSTDFQESKRMFDVNVLGLIAFTKFVLPQMINRRSGHIINIASQAGKIATPKSAVYSATKKAVIGFTDSLRMEVKNSGIFVTTVNPGPIATNFFKIADESGTYLQNVGRWVLDPERVATRIVSAMLSDIRELNMPFSMNLASKMYTLFPRLVEAIGKPFFYKK</sequence>
<dbReference type="InterPro" id="IPR002347">
    <property type="entry name" value="SDR_fam"/>
</dbReference>
<dbReference type="GO" id="GO:0016020">
    <property type="term" value="C:membrane"/>
    <property type="evidence" value="ECO:0007669"/>
    <property type="project" value="TreeGrafter"/>
</dbReference>
<dbReference type="PROSITE" id="PS00061">
    <property type="entry name" value="ADH_SHORT"/>
    <property type="match status" value="1"/>
</dbReference>
<dbReference type="PRINTS" id="PR00081">
    <property type="entry name" value="GDHRDH"/>
</dbReference>
<reference evidence="4" key="1">
    <citation type="submission" date="2022-09" db="EMBL/GenBank/DDBJ databases">
        <title>Complete Genomes of Fervidibacillus albus and Fervidibacillus halotolerans isolated from tidal flat sediments.</title>
        <authorList>
            <person name="Kwon K.K."/>
            <person name="Yang S.-H."/>
            <person name="Park M.J."/>
            <person name="Oh H.-M."/>
        </authorList>
    </citation>
    <scope>NUCLEOTIDE SEQUENCE</scope>
    <source>
        <strain evidence="4">MEBiC13591</strain>
    </source>
</reference>
<organism evidence="4 5">
    <name type="scientific">Fervidibacillus albus</name>
    <dbReference type="NCBI Taxonomy" id="2980026"/>
    <lineage>
        <taxon>Bacteria</taxon>
        <taxon>Bacillati</taxon>
        <taxon>Bacillota</taxon>
        <taxon>Bacilli</taxon>
        <taxon>Bacillales</taxon>
        <taxon>Bacillaceae</taxon>
        <taxon>Fervidibacillus</taxon>
    </lineage>
</organism>
<gene>
    <name evidence="4" type="ORF">OE104_03945</name>
</gene>
<dbReference type="PRINTS" id="PR00080">
    <property type="entry name" value="SDRFAMILY"/>
</dbReference>
<evidence type="ECO:0000313" key="4">
    <source>
        <dbReference type="EMBL" id="WAA10487.1"/>
    </source>
</evidence>
<name>A0A9E8RYC4_9BACI</name>
<dbReference type="Proteomes" id="UP001164718">
    <property type="component" value="Chromosome"/>
</dbReference>
<dbReference type="RefSeq" id="WP_275418278.1">
    <property type="nucleotide sequence ID" value="NZ_CP106878.1"/>
</dbReference>
<dbReference type="InterPro" id="IPR036291">
    <property type="entry name" value="NAD(P)-bd_dom_sf"/>
</dbReference>
<dbReference type="Pfam" id="PF00106">
    <property type="entry name" value="adh_short"/>
    <property type="match status" value="1"/>
</dbReference>
<accession>A0A9E8RYC4</accession>
<dbReference type="PIRSF" id="PIRSF000126">
    <property type="entry name" value="11-beta-HSD1"/>
    <property type="match status" value="1"/>
</dbReference>
<dbReference type="PANTHER" id="PTHR44196">
    <property type="entry name" value="DEHYDROGENASE/REDUCTASE SDR FAMILY MEMBER 7B"/>
    <property type="match status" value="1"/>
</dbReference>
<dbReference type="AlphaFoldDB" id="A0A9E8RYC4"/>
<dbReference type="KEGG" id="faf:OE104_03945"/>
<evidence type="ECO:0000256" key="3">
    <source>
        <dbReference type="RuleBase" id="RU000363"/>
    </source>
</evidence>
<dbReference type="SUPFAM" id="SSF51735">
    <property type="entry name" value="NAD(P)-binding Rossmann-fold domains"/>
    <property type="match status" value="1"/>
</dbReference>
<keyword evidence="5" id="KW-1185">Reference proteome</keyword>
<dbReference type="GO" id="GO:0016491">
    <property type="term" value="F:oxidoreductase activity"/>
    <property type="evidence" value="ECO:0007669"/>
    <property type="project" value="UniProtKB-KW"/>
</dbReference>
<evidence type="ECO:0000256" key="2">
    <source>
        <dbReference type="ARBA" id="ARBA00023002"/>
    </source>
</evidence>
<dbReference type="PANTHER" id="PTHR44196:SF1">
    <property type="entry name" value="DEHYDROGENASE_REDUCTASE SDR FAMILY MEMBER 7B"/>
    <property type="match status" value="1"/>
</dbReference>
<comment type="similarity">
    <text evidence="1 3">Belongs to the short-chain dehydrogenases/reductases (SDR) family.</text>
</comment>
<proteinExistence type="inferred from homology"/>
<evidence type="ECO:0000256" key="1">
    <source>
        <dbReference type="ARBA" id="ARBA00006484"/>
    </source>
</evidence>
<dbReference type="InterPro" id="IPR020904">
    <property type="entry name" value="Sc_DH/Rdtase_CS"/>
</dbReference>